<dbReference type="InterPro" id="IPR009057">
    <property type="entry name" value="Homeodomain-like_sf"/>
</dbReference>
<evidence type="ECO:0000256" key="1">
    <source>
        <dbReference type="ARBA" id="ARBA00023015"/>
    </source>
</evidence>
<dbReference type="InterPro" id="IPR001647">
    <property type="entry name" value="HTH_TetR"/>
</dbReference>
<keyword evidence="1" id="KW-0805">Transcription regulation</keyword>
<dbReference type="PANTHER" id="PTHR30055:SF234">
    <property type="entry name" value="HTH-TYPE TRANSCRIPTIONAL REGULATOR BETI"/>
    <property type="match status" value="1"/>
</dbReference>
<dbReference type="InterPro" id="IPR050109">
    <property type="entry name" value="HTH-type_TetR-like_transc_reg"/>
</dbReference>
<name>A0ABT1XJS9_9BURK</name>
<evidence type="ECO:0000256" key="3">
    <source>
        <dbReference type="ARBA" id="ARBA00023163"/>
    </source>
</evidence>
<organism evidence="6 7">
    <name type="scientific">Limnobacter parvus</name>
    <dbReference type="NCBI Taxonomy" id="2939690"/>
    <lineage>
        <taxon>Bacteria</taxon>
        <taxon>Pseudomonadati</taxon>
        <taxon>Pseudomonadota</taxon>
        <taxon>Betaproteobacteria</taxon>
        <taxon>Burkholderiales</taxon>
        <taxon>Burkholderiaceae</taxon>
        <taxon>Limnobacter</taxon>
    </lineage>
</organism>
<comment type="caution">
    <text evidence="6">The sequence shown here is derived from an EMBL/GenBank/DDBJ whole genome shotgun (WGS) entry which is preliminary data.</text>
</comment>
<dbReference type="PRINTS" id="PR00455">
    <property type="entry name" value="HTHTETR"/>
</dbReference>
<sequence length="196" mass="22543">MRKIPQQQRSKELVARLVEATAQSIREQGMDKFTTHHVAGYAGVSVGSLYQYFDSREDLVEALLEDVTLKLQHGLNTLVLEKTTNLREMVDRSVRFGMAFLRADDGLAIELVRNWYKLPTHNVVRLLQDTLLDFMRMYLLKNPLANNPERLQIRSFVIANSIVFTMIRAISEPSPFITDEELTLELIEMVISYLNA</sequence>
<accession>A0ABT1XJS9</accession>
<keyword evidence="7" id="KW-1185">Reference proteome</keyword>
<dbReference type="SUPFAM" id="SSF46689">
    <property type="entry name" value="Homeodomain-like"/>
    <property type="match status" value="1"/>
</dbReference>
<protein>
    <submittedName>
        <fullName evidence="6">TetR/AcrR family transcriptional regulator</fullName>
    </submittedName>
</protein>
<feature type="domain" description="HTH tetR-type" evidence="5">
    <location>
        <begin position="11"/>
        <end position="71"/>
    </location>
</feature>
<dbReference type="Pfam" id="PF00440">
    <property type="entry name" value="TetR_N"/>
    <property type="match status" value="1"/>
</dbReference>
<evidence type="ECO:0000256" key="2">
    <source>
        <dbReference type="ARBA" id="ARBA00023125"/>
    </source>
</evidence>
<evidence type="ECO:0000313" key="6">
    <source>
        <dbReference type="EMBL" id="MCR2746522.1"/>
    </source>
</evidence>
<gene>
    <name evidence="6" type="ORF">NSP04_07665</name>
</gene>
<evidence type="ECO:0000313" key="7">
    <source>
        <dbReference type="Proteomes" id="UP001165267"/>
    </source>
</evidence>
<dbReference type="Proteomes" id="UP001165267">
    <property type="component" value="Unassembled WGS sequence"/>
</dbReference>
<dbReference type="PROSITE" id="PS50977">
    <property type="entry name" value="HTH_TETR_2"/>
    <property type="match status" value="1"/>
</dbReference>
<dbReference type="PANTHER" id="PTHR30055">
    <property type="entry name" value="HTH-TYPE TRANSCRIPTIONAL REGULATOR RUTR"/>
    <property type="match status" value="1"/>
</dbReference>
<feature type="DNA-binding region" description="H-T-H motif" evidence="4">
    <location>
        <begin position="34"/>
        <end position="53"/>
    </location>
</feature>
<dbReference type="EMBL" id="JANKHG010000017">
    <property type="protein sequence ID" value="MCR2746522.1"/>
    <property type="molecule type" value="Genomic_DNA"/>
</dbReference>
<dbReference type="RefSeq" id="WP_257511757.1">
    <property type="nucleotide sequence ID" value="NZ_JANKHG010000017.1"/>
</dbReference>
<keyword evidence="2 4" id="KW-0238">DNA-binding</keyword>
<evidence type="ECO:0000259" key="5">
    <source>
        <dbReference type="PROSITE" id="PS50977"/>
    </source>
</evidence>
<dbReference type="Gene3D" id="1.10.357.10">
    <property type="entry name" value="Tetracycline Repressor, domain 2"/>
    <property type="match status" value="1"/>
</dbReference>
<keyword evidence="3" id="KW-0804">Transcription</keyword>
<evidence type="ECO:0000256" key="4">
    <source>
        <dbReference type="PROSITE-ProRule" id="PRU00335"/>
    </source>
</evidence>
<reference evidence="6" key="1">
    <citation type="submission" date="2022-07" db="EMBL/GenBank/DDBJ databases">
        <authorList>
            <person name="Xamxidin M."/>
        </authorList>
    </citation>
    <scope>NUCLEOTIDE SEQUENCE</scope>
    <source>
        <strain evidence="6">YS8-69</strain>
    </source>
</reference>
<proteinExistence type="predicted"/>